<evidence type="ECO:0000256" key="4">
    <source>
        <dbReference type="ARBA" id="ARBA00023098"/>
    </source>
</evidence>
<comment type="similarity">
    <text evidence="1">Belongs to the 'GDSL' lipolytic enzyme family.</text>
</comment>
<organism evidence="6 7">
    <name type="scientific">Actinidia rufa</name>
    <dbReference type="NCBI Taxonomy" id="165716"/>
    <lineage>
        <taxon>Eukaryota</taxon>
        <taxon>Viridiplantae</taxon>
        <taxon>Streptophyta</taxon>
        <taxon>Embryophyta</taxon>
        <taxon>Tracheophyta</taxon>
        <taxon>Spermatophyta</taxon>
        <taxon>Magnoliopsida</taxon>
        <taxon>eudicotyledons</taxon>
        <taxon>Gunneridae</taxon>
        <taxon>Pentapetalae</taxon>
        <taxon>asterids</taxon>
        <taxon>Ericales</taxon>
        <taxon>Actinidiaceae</taxon>
        <taxon>Actinidia</taxon>
    </lineage>
</organism>
<gene>
    <name evidence="6" type="ORF">Acr_22g0005960</name>
</gene>
<feature type="chain" id="PRO_5029659072" evidence="5">
    <location>
        <begin position="28"/>
        <end position="178"/>
    </location>
</feature>
<dbReference type="Pfam" id="PF00657">
    <property type="entry name" value="Lipase_GDSL"/>
    <property type="match status" value="1"/>
</dbReference>
<keyword evidence="2 6" id="KW-0378">Hydrolase</keyword>
<feature type="signal peptide" evidence="5">
    <location>
        <begin position="1"/>
        <end position="27"/>
    </location>
</feature>
<dbReference type="InterPro" id="IPR036514">
    <property type="entry name" value="SGNH_hydro_sf"/>
</dbReference>
<evidence type="ECO:0000313" key="7">
    <source>
        <dbReference type="Proteomes" id="UP000585474"/>
    </source>
</evidence>
<keyword evidence="4" id="KW-0443">Lipid metabolism</keyword>
<keyword evidence="5" id="KW-0732">Signal</keyword>
<keyword evidence="7" id="KW-1185">Reference proteome</keyword>
<dbReference type="PANTHER" id="PTHR46020">
    <property type="entry name" value="OSJNBB0059K02.9 PROTEIN"/>
    <property type="match status" value="1"/>
</dbReference>
<dbReference type="AlphaFoldDB" id="A0A7J0GKC6"/>
<dbReference type="InterPro" id="IPR001087">
    <property type="entry name" value="GDSL"/>
</dbReference>
<dbReference type="GO" id="GO:0016788">
    <property type="term" value="F:hydrolase activity, acting on ester bonds"/>
    <property type="evidence" value="ECO:0007669"/>
    <property type="project" value="InterPro"/>
</dbReference>
<evidence type="ECO:0000256" key="2">
    <source>
        <dbReference type="ARBA" id="ARBA00022801"/>
    </source>
</evidence>
<accession>A0A7J0GKC6</accession>
<protein>
    <submittedName>
        <fullName evidence="6">GDSL-like Lipase/Acylhydrolase superfamily protein</fullName>
    </submittedName>
</protein>
<dbReference type="EMBL" id="BJWL01000022">
    <property type="protein sequence ID" value="GFZ11198.1"/>
    <property type="molecule type" value="Genomic_DNA"/>
</dbReference>
<dbReference type="OrthoDB" id="1600564at2759"/>
<keyword evidence="3" id="KW-0442">Lipid degradation</keyword>
<evidence type="ECO:0000256" key="3">
    <source>
        <dbReference type="ARBA" id="ARBA00022963"/>
    </source>
</evidence>
<name>A0A7J0GKC6_9ERIC</name>
<dbReference type="Gene3D" id="3.40.50.1110">
    <property type="entry name" value="SGNH hydrolase"/>
    <property type="match status" value="1"/>
</dbReference>
<reference evidence="6 7" key="1">
    <citation type="submission" date="2019-07" db="EMBL/GenBank/DDBJ databases">
        <title>De Novo Assembly of kiwifruit Actinidia rufa.</title>
        <authorList>
            <person name="Sugita-Konishi S."/>
            <person name="Sato K."/>
            <person name="Mori E."/>
            <person name="Abe Y."/>
            <person name="Kisaki G."/>
            <person name="Hamano K."/>
            <person name="Suezawa K."/>
            <person name="Otani M."/>
            <person name="Fukuda T."/>
            <person name="Manabe T."/>
            <person name="Gomi K."/>
            <person name="Tabuchi M."/>
            <person name="Akimitsu K."/>
            <person name="Kataoka I."/>
        </authorList>
    </citation>
    <scope>NUCLEOTIDE SEQUENCE [LARGE SCALE GENOMIC DNA]</scope>
    <source>
        <strain evidence="7">cv. Fuchu</strain>
    </source>
</reference>
<dbReference type="Proteomes" id="UP000585474">
    <property type="component" value="Unassembled WGS sequence"/>
</dbReference>
<comment type="caution">
    <text evidence="6">The sequence shown here is derived from an EMBL/GenBank/DDBJ whole genome shotgun (WGS) entry which is preliminary data.</text>
</comment>
<dbReference type="GO" id="GO:0016042">
    <property type="term" value="P:lipid catabolic process"/>
    <property type="evidence" value="ECO:0007669"/>
    <property type="project" value="UniProtKB-KW"/>
</dbReference>
<evidence type="ECO:0000256" key="1">
    <source>
        <dbReference type="ARBA" id="ARBA00008668"/>
    </source>
</evidence>
<evidence type="ECO:0000256" key="5">
    <source>
        <dbReference type="SAM" id="SignalP"/>
    </source>
</evidence>
<dbReference type="PANTHER" id="PTHR46020:SF4">
    <property type="entry name" value="OS04G0650200 PROTEIN"/>
    <property type="match status" value="1"/>
</dbReference>
<proteinExistence type="inferred from homology"/>
<evidence type="ECO:0000313" key="6">
    <source>
        <dbReference type="EMBL" id="GFZ11198.1"/>
    </source>
</evidence>
<sequence length="178" mass="19501">MAKKTHFICFCLFLSLAISSLMQVVMAEAHEVGGLKLFVFGDSYADTGNCPKSMAGSWKEPYGITFPGRPAGRFSDGLVLTDYIASFLGIPSPLPYQWRKFGKKLRPFGMNFAYGGTGVFNTLVKEPNMTCQVNFFQQLIEEKVYTKHDLTSSIALVSVGGNDYATYMASNGSQQVSG</sequence>